<evidence type="ECO:0000256" key="8">
    <source>
        <dbReference type="ARBA" id="ARBA00022679"/>
    </source>
</evidence>
<protein>
    <recommendedName>
        <fullName evidence="19">Exostosin-2</fullName>
        <ecNumber evidence="6">2.4.1.224</ecNumber>
    </recommendedName>
</protein>
<comment type="subcellular location">
    <subcellularLocation>
        <location evidence="3">Endoplasmic reticulum membrane</location>
        <topology evidence="3">Single-pass type II membrane protein</topology>
    </subcellularLocation>
    <subcellularLocation>
        <location evidence="2">Golgi apparatus membrane</location>
        <topology evidence="2">Single-pass type II membrane protein</topology>
    </subcellularLocation>
</comment>
<keyword evidence="15 20" id="KW-0472">Membrane</keyword>
<evidence type="ECO:0000259" key="21">
    <source>
        <dbReference type="Pfam" id="PF03016"/>
    </source>
</evidence>
<evidence type="ECO:0000256" key="17">
    <source>
        <dbReference type="ARBA" id="ARBA00023180"/>
    </source>
</evidence>
<keyword evidence="9 20" id="KW-0812">Transmembrane</keyword>
<keyword evidence="11" id="KW-0256">Endoplasmic reticulum</keyword>
<comment type="similarity">
    <text evidence="5">Belongs to the glycosyltransferase 47 family.</text>
</comment>
<evidence type="ECO:0000256" key="13">
    <source>
        <dbReference type="ARBA" id="ARBA00022989"/>
    </source>
</evidence>
<dbReference type="AlphaFoldDB" id="A0ABD2NH02"/>
<evidence type="ECO:0000256" key="2">
    <source>
        <dbReference type="ARBA" id="ARBA00004323"/>
    </source>
</evidence>
<keyword evidence="8" id="KW-0808">Transferase</keyword>
<dbReference type="SUPFAM" id="SSF53448">
    <property type="entry name" value="Nucleotide-diphospho-sugar transferases"/>
    <property type="match status" value="1"/>
</dbReference>
<evidence type="ECO:0000256" key="5">
    <source>
        <dbReference type="ARBA" id="ARBA00010271"/>
    </source>
</evidence>
<evidence type="ECO:0000313" key="24">
    <source>
        <dbReference type="Proteomes" id="UP001516400"/>
    </source>
</evidence>
<dbReference type="InterPro" id="IPR004263">
    <property type="entry name" value="Exostosin"/>
</dbReference>
<dbReference type="GO" id="GO:0046872">
    <property type="term" value="F:metal ion binding"/>
    <property type="evidence" value="ECO:0007669"/>
    <property type="project" value="UniProtKB-KW"/>
</dbReference>
<evidence type="ECO:0000256" key="18">
    <source>
        <dbReference type="ARBA" id="ARBA00023211"/>
    </source>
</evidence>
<evidence type="ECO:0000256" key="20">
    <source>
        <dbReference type="SAM" id="Phobius"/>
    </source>
</evidence>
<dbReference type="FunFam" id="3.90.550.10:FF:000035">
    <property type="entry name" value="Putative Exostosin-2"/>
    <property type="match status" value="1"/>
</dbReference>
<dbReference type="GO" id="GO:0005789">
    <property type="term" value="C:endoplasmic reticulum membrane"/>
    <property type="evidence" value="ECO:0007669"/>
    <property type="project" value="UniProtKB-SubCell"/>
</dbReference>
<evidence type="ECO:0000259" key="22">
    <source>
        <dbReference type="Pfam" id="PF09258"/>
    </source>
</evidence>
<dbReference type="GO" id="GO:0015020">
    <property type="term" value="F:glucuronosyltransferase activity"/>
    <property type="evidence" value="ECO:0007669"/>
    <property type="project" value="UniProtKB-ARBA"/>
</dbReference>
<reference evidence="23 24" key="1">
    <citation type="journal article" date="2021" name="BMC Biol.">
        <title>Horizontally acquired antibacterial genes associated with adaptive radiation of ladybird beetles.</title>
        <authorList>
            <person name="Li H.S."/>
            <person name="Tang X.F."/>
            <person name="Huang Y.H."/>
            <person name="Xu Z.Y."/>
            <person name="Chen M.L."/>
            <person name="Du X.Y."/>
            <person name="Qiu B.Y."/>
            <person name="Chen P.T."/>
            <person name="Zhang W."/>
            <person name="Slipinski A."/>
            <person name="Escalona H.E."/>
            <person name="Waterhouse R.M."/>
            <person name="Zwick A."/>
            <person name="Pang H."/>
        </authorList>
    </citation>
    <scope>NUCLEOTIDE SEQUENCE [LARGE SCALE GENOMIC DNA]</scope>
    <source>
        <strain evidence="23">SYSU2018</strain>
    </source>
</reference>
<evidence type="ECO:0000256" key="1">
    <source>
        <dbReference type="ARBA" id="ARBA00001936"/>
    </source>
</evidence>
<evidence type="ECO:0000256" key="10">
    <source>
        <dbReference type="ARBA" id="ARBA00022723"/>
    </source>
</evidence>
<dbReference type="InterPro" id="IPR040911">
    <property type="entry name" value="Exostosin_GT47"/>
</dbReference>
<keyword evidence="16" id="KW-1015">Disulfide bond</keyword>
<dbReference type="Gene3D" id="3.90.550.10">
    <property type="entry name" value="Spore Coat Polysaccharide Biosynthesis Protein SpsA, Chain A"/>
    <property type="match status" value="1"/>
</dbReference>
<evidence type="ECO:0000256" key="12">
    <source>
        <dbReference type="ARBA" id="ARBA00022968"/>
    </source>
</evidence>
<evidence type="ECO:0000256" key="19">
    <source>
        <dbReference type="ARBA" id="ARBA00069568"/>
    </source>
</evidence>
<dbReference type="InterPro" id="IPR029044">
    <property type="entry name" value="Nucleotide-diphossugar_trans"/>
</dbReference>
<keyword evidence="12" id="KW-0735">Signal-anchor</keyword>
<dbReference type="PANTHER" id="PTHR48261">
    <property type="entry name" value="ACETYLGLUCOSAMINYLTRANSFERASE"/>
    <property type="match status" value="1"/>
</dbReference>
<comment type="pathway">
    <text evidence="4">Protein modification; protein glycosylation.</text>
</comment>
<comment type="cofactor">
    <cofactor evidence="1">
        <name>Mn(2+)</name>
        <dbReference type="ChEBI" id="CHEBI:29035"/>
    </cofactor>
</comment>
<evidence type="ECO:0000313" key="23">
    <source>
        <dbReference type="EMBL" id="KAL3277943.1"/>
    </source>
</evidence>
<comment type="caution">
    <text evidence="23">The sequence shown here is derived from an EMBL/GenBank/DDBJ whole genome shotgun (WGS) entry which is preliminary data.</text>
</comment>
<evidence type="ECO:0000256" key="9">
    <source>
        <dbReference type="ARBA" id="ARBA00022692"/>
    </source>
</evidence>
<keyword evidence="13 20" id="KW-1133">Transmembrane helix</keyword>
<evidence type="ECO:0000256" key="7">
    <source>
        <dbReference type="ARBA" id="ARBA00022676"/>
    </source>
</evidence>
<evidence type="ECO:0000256" key="6">
    <source>
        <dbReference type="ARBA" id="ARBA00012194"/>
    </source>
</evidence>
<dbReference type="InterPro" id="IPR015338">
    <property type="entry name" value="GT64_dom"/>
</dbReference>
<dbReference type="GO" id="GO:0000139">
    <property type="term" value="C:Golgi membrane"/>
    <property type="evidence" value="ECO:0007669"/>
    <property type="project" value="UniProtKB-SubCell"/>
</dbReference>
<keyword evidence="14" id="KW-0333">Golgi apparatus</keyword>
<dbReference type="Proteomes" id="UP001516400">
    <property type="component" value="Unassembled WGS sequence"/>
</dbReference>
<keyword evidence="18" id="KW-0464">Manganese</keyword>
<evidence type="ECO:0000256" key="15">
    <source>
        <dbReference type="ARBA" id="ARBA00023136"/>
    </source>
</evidence>
<dbReference type="GO" id="GO:0050508">
    <property type="term" value="F:glucuronosyl-N-acetylglucosaminyl-proteoglycan 4-alpha-N-acetylglucosaminyltransferase activity"/>
    <property type="evidence" value="ECO:0007669"/>
    <property type="project" value="UniProtKB-EC"/>
</dbReference>
<dbReference type="EMBL" id="JABFTP020000103">
    <property type="protein sequence ID" value="KAL3277943.1"/>
    <property type="molecule type" value="Genomic_DNA"/>
</dbReference>
<keyword evidence="17" id="KW-0325">Glycoprotein</keyword>
<sequence>MKLYFKVFRAPYNYTNLAVYKTFFIILFIVLVISTLSAFTIYFTGLSKDENIHFRRIELNVHKAPQVEVASSIILKKRNVNCTHWDCFNIYKCGHTGHDRITVYVYPIKKYVSRDGIPAAPLFSKEYFDLIKAILNSKYYTVNPNEACIFVSTIDTLNQDKININVTSAALHSLPFWNGGANHIIFNMLLGSSSDLSTVIDLDVGNAIIAGAGFDTYSFRKNFDISIPLFSPVAKLAEQDDTSQQRSWFIASSQLGIDPYYLDELQKLSYQHDNLFLILDACHNHNYTSRCEINSGKLYPYPEILRESTFCLIFRGERMGQFALLEAMAANCIPVIVMNDVVMPFNSVIDWKRAAFFVMEDYLNTLVNVLKKTSDKRIIKMRENIKFLYDSYFSSMEKIALTTLDIMQDRIYSHWSKMYDDWNLPFTQRMKNPLFLPHTAPKSHGFTAVILTYDRVESLFTLIRRISKVPSLMKILVIWNNQGKHPPPLSEFPKISKPVKIIRTRANKLSNRFFPYKEIETEAILHIDDDIVMLTADELEFGYEVWREFPDRIVGFPSRTHIWDNVTRSWKYESEWTNEISMVLTGAAFLHKYWSYMYSKKLTPEIKDWVDENMNCEDIAMNFLVANATNQPPIKVTPRKKFKCPECTNNEMLSADMGHMIERSQCVDRFAKIFGRMPLQSVEFRADPVLFKDPFPEKLKRFNDIGSL</sequence>
<dbReference type="Pfam" id="PF09258">
    <property type="entry name" value="Glyco_transf_64"/>
    <property type="match status" value="1"/>
</dbReference>
<dbReference type="Pfam" id="PF03016">
    <property type="entry name" value="Exostosin_GT47"/>
    <property type="match status" value="1"/>
</dbReference>
<accession>A0ABD2NH02</accession>
<evidence type="ECO:0000256" key="16">
    <source>
        <dbReference type="ARBA" id="ARBA00023157"/>
    </source>
</evidence>
<dbReference type="EC" id="2.4.1.224" evidence="6"/>
<evidence type="ECO:0000256" key="3">
    <source>
        <dbReference type="ARBA" id="ARBA00004648"/>
    </source>
</evidence>
<dbReference type="PANTHER" id="PTHR48261:SF5">
    <property type="entry name" value="EXOSTOSIN GLYCOSYLTRANSFERASE 2"/>
    <property type="match status" value="1"/>
</dbReference>
<dbReference type="GO" id="GO:0015012">
    <property type="term" value="P:heparan sulfate proteoglycan biosynthetic process"/>
    <property type="evidence" value="ECO:0007669"/>
    <property type="project" value="UniProtKB-ARBA"/>
</dbReference>
<gene>
    <name evidence="23" type="ORF">HHI36_013284</name>
</gene>
<proteinExistence type="inferred from homology"/>
<feature type="domain" description="Glycosyl transferase 64" evidence="22">
    <location>
        <begin position="446"/>
        <end position="691"/>
    </location>
</feature>
<name>A0ABD2NH02_9CUCU</name>
<keyword evidence="24" id="KW-1185">Reference proteome</keyword>
<evidence type="ECO:0000256" key="11">
    <source>
        <dbReference type="ARBA" id="ARBA00022824"/>
    </source>
</evidence>
<feature type="domain" description="Exostosin GT47" evidence="21">
    <location>
        <begin position="100"/>
        <end position="372"/>
    </location>
</feature>
<evidence type="ECO:0000256" key="4">
    <source>
        <dbReference type="ARBA" id="ARBA00004922"/>
    </source>
</evidence>
<evidence type="ECO:0000256" key="14">
    <source>
        <dbReference type="ARBA" id="ARBA00023034"/>
    </source>
</evidence>
<keyword evidence="10" id="KW-0479">Metal-binding</keyword>
<keyword evidence="7" id="KW-0328">Glycosyltransferase</keyword>
<feature type="transmembrane region" description="Helical" evidence="20">
    <location>
        <begin position="20"/>
        <end position="46"/>
    </location>
</feature>
<organism evidence="23 24">
    <name type="scientific">Cryptolaemus montrouzieri</name>
    <dbReference type="NCBI Taxonomy" id="559131"/>
    <lineage>
        <taxon>Eukaryota</taxon>
        <taxon>Metazoa</taxon>
        <taxon>Ecdysozoa</taxon>
        <taxon>Arthropoda</taxon>
        <taxon>Hexapoda</taxon>
        <taxon>Insecta</taxon>
        <taxon>Pterygota</taxon>
        <taxon>Neoptera</taxon>
        <taxon>Endopterygota</taxon>
        <taxon>Coleoptera</taxon>
        <taxon>Polyphaga</taxon>
        <taxon>Cucujiformia</taxon>
        <taxon>Coccinelloidea</taxon>
        <taxon>Coccinellidae</taxon>
        <taxon>Scymninae</taxon>
        <taxon>Scymnini</taxon>
        <taxon>Cryptolaemus</taxon>
    </lineage>
</organism>